<feature type="domain" description="Carbohydrate kinase FGGY C-terminal" evidence="3">
    <location>
        <begin position="5"/>
        <end position="125"/>
    </location>
</feature>
<dbReference type="EMBL" id="JAAGNN010000005">
    <property type="protein sequence ID" value="KAF4088819.1"/>
    <property type="molecule type" value="Genomic_DNA"/>
</dbReference>
<dbReference type="Gene3D" id="3.30.420.40">
    <property type="match status" value="1"/>
</dbReference>
<organism evidence="4 5">
    <name type="scientific">Ameiurus melas</name>
    <name type="common">Black bullhead</name>
    <name type="synonym">Silurus melas</name>
    <dbReference type="NCBI Taxonomy" id="219545"/>
    <lineage>
        <taxon>Eukaryota</taxon>
        <taxon>Metazoa</taxon>
        <taxon>Chordata</taxon>
        <taxon>Craniata</taxon>
        <taxon>Vertebrata</taxon>
        <taxon>Euteleostomi</taxon>
        <taxon>Actinopterygii</taxon>
        <taxon>Neopterygii</taxon>
        <taxon>Teleostei</taxon>
        <taxon>Ostariophysi</taxon>
        <taxon>Siluriformes</taxon>
        <taxon>Ictaluridae</taxon>
        <taxon>Ameiurus</taxon>
    </lineage>
</organism>
<reference evidence="4 5" key="1">
    <citation type="submission" date="2020-02" db="EMBL/GenBank/DDBJ databases">
        <title>A chromosome-scale genome assembly of the black bullhead catfish (Ameiurus melas).</title>
        <authorList>
            <person name="Wen M."/>
            <person name="Zham M."/>
            <person name="Cabau C."/>
            <person name="Klopp C."/>
            <person name="Donnadieu C."/>
            <person name="Roques C."/>
            <person name="Bouchez O."/>
            <person name="Lampietro C."/>
            <person name="Jouanno E."/>
            <person name="Herpin A."/>
            <person name="Louis A."/>
            <person name="Berthelot C."/>
            <person name="Parey E."/>
            <person name="Roest-Crollius H."/>
            <person name="Braasch I."/>
            <person name="Postlethwait J."/>
            <person name="Robinson-Rechavi M."/>
            <person name="Echchiki A."/>
            <person name="Begum T."/>
            <person name="Montfort J."/>
            <person name="Schartl M."/>
            <person name="Bobe J."/>
            <person name="Guiguen Y."/>
        </authorList>
    </citation>
    <scope>NUCLEOTIDE SEQUENCE [LARGE SCALE GENOMIC DNA]</scope>
    <source>
        <strain evidence="4">M_S1</strain>
        <tissue evidence="4">Blood</tissue>
    </source>
</reference>
<evidence type="ECO:0000256" key="1">
    <source>
        <dbReference type="ARBA" id="ARBA00022679"/>
    </source>
</evidence>
<proteinExistence type="predicted"/>
<keyword evidence="5" id="KW-1185">Reference proteome</keyword>
<dbReference type="PANTHER" id="PTHR43435">
    <property type="entry name" value="RIBULOKINASE"/>
    <property type="match status" value="1"/>
</dbReference>
<evidence type="ECO:0000313" key="4">
    <source>
        <dbReference type="EMBL" id="KAF4088819.1"/>
    </source>
</evidence>
<evidence type="ECO:0000256" key="2">
    <source>
        <dbReference type="ARBA" id="ARBA00022777"/>
    </source>
</evidence>
<dbReference type="InterPro" id="IPR018485">
    <property type="entry name" value="FGGY_C"/>
</dbReference>
<dbReference type="SUPFAM" id="SSF53067">
    <property type="entry name" value="Actin-like ATPase domain"/>
    <property type="match status" value="1"/>
</dbReference>
<dbReference type="PANTHER" id="PTHR43435:SF4">
    <property type="entry name" value="FGGY CARBOHYDRATE KINASE DOMAIN-CONTAINING PROTEIN"/>
    <property type="match status" value="1"/>
</dbReference>
<dbReference type="GO" id="GO:0019150">
    <property type="term" value="F:D-ribulokinase activity"/>
    <property type="evidence" value="ECO:0007669"/>
    <property type="project" value="TreeGrafter"/>
</dbReference>
<dbReference type="Proteomes" id="UP000593565">
    <property type="component" value="Unassembled WGS sequence"/>
</dbReference>
<keyword evidence="2" id="KW-0418">Kinase</keyword>
<sequence>MAKDLKNPDELTTGLHVWPDFHGNRSPLADQSLKGMVIGLSLSQTLDDLALLYLATLQSTALGTRHILDAMREAGHDITTLFLCGGLSKNALFVRMHANVTGLPVVLAAEREAVLVGAAVLGACASRDYTSIQEAMENMAKIGKVVRPNLELESFYRKKYAVFLRMFAHQREYAALMSDGHADADAFPPLRK</sequence>
<name>A0A7J6B364_AMEME</name>
<protein>
    <recommendedName>
        <fullName evidence="3">Carbohydrate kinase FGGY C-terminal domain-containing protein</fullName>
    </recommendedName>
</protein>
<dbReference type="Pfam" id="PF02782">
    <property type="entry name" value="FGGY_C"/>
    <property type="match status" value="1"/>
</dbReference>
<comment type="caution">
    <text evidence="4">The sequence shown here is derived from an EMBL/GenBank/DDBJ whole genome shotgun (WGS) entry which is preliminary data.</text>
</comment>
<dbReference type="InterPro" id="IPR043129">
    <property type="entry name" value="ATPase_NBD"/>
</dbReference>
<dbReference type="GO" id="GO:0005737">
    <property type="term" value="C:cytoplasm"/>
    <property type="evidence" value="ECO:0007669"/>
    <property type="project" value="TreeGrafter"/>
</dbReference>
<keyword evidence="1" id="KW-0808">Transferase</keyword>
<evidence type="ECO:0000313" key="5">
    <source>
        <dbReference type="Proteomes" id="UP000593565"/>
    </source>
</evidence>
<dbReference type="AlphaFoldDB" id="A0A7J6B364"/>
<dbReference type="GO" id="GO:0019321">
    <property type="term" value="P:pentose metabolic process"/>
    <property type="evidence" value="ECO:0007669"/>
    <property type="project" value="TreeGrafter"/>
</dbReference>
<evidence type="ECO:0000259" key="3">
    <source>
        <dbReference type="Pfam" id="PF02782"/>
    </source>
</evidence>
<gene>
    <name evidence="4" type="ORF">AMELA_G00059040</name>
</gene>
<accession>A0A7J6B364</accession>